<dbReference type="GO" id="GO:0005886">
    <property type="term" value="C:plasma membrane"/>
    <property type="evidence" value="ECO:0007669"/>
    <property type="project" value="UniProtKB-SubCell"/>
</dbReference>
<keyword evidence="4 12" id="KW-1003">Cell membrane</keyword>
<dbReference type="CDD" id="cd06423">
    <property type="entry name" value="CESA_like"/>
    <property type="match status" value="1"/>
</dbReference>
<dbReference type="NCBIfam" id="TIGR03937">
    <property type="entry name" value="PgaC_IcaA"/>
    <property type="match status" value="1"/>
</dbReference>
<evidence type="ECO:0000256" key="4">
    <source>
        <dbReference type="ARBA" id="ARBA00022475"/>
    </source>
</evidence>
<keyword evidence="5 12" id="KW-0328">Glycosyltransferase</keyword>
<dbReference type="InterPro" id="IPR029044">
    <property type="entry name" value="Nucleotide-diphossugar_trans"/>
</dbReference>
<dbReference type="Gene3D" id="3.90.550.10">
    <property type="entry name" value="Spore Coat Polysaccharide Biosynthesis Protein SpsA, Chain A"/>
    <property type="match status" value="1"/>
</dbReference>
<dbReference type="RefSeq" id="WP_241717002.1">
    <property type="nucleotide sequence ID" value="NZ_JALBUF010000038.1"/>
</dbReference>
<dbReference type="InterPro" id="IPR023853">
    <property type="entry name" value="PGA_PgaC/IcaA"/>
</dbReference>
<evidence type="ECO:0000256" key="1">
    <source>
        <dbReference type="ARBA" id="ARBA00004651"/>
    </source>
</evidence>
<evidence type="ECO:0000256" key="8">
    <source>
        <dbReference type="ARBA" id="ARBA00022989"/>
    </source>
</evidence>
<feature type="transmembrane region" description="Helical" evidence="12">
    <location>
        <begin position="313"/>
        <end position="334"/>
    </location>
</feature>
<organism evidence="14 15">
    <name type="scientific">Sulfoacidibacillus ferrooxidans</name>
    <dbReference type="NCBI Taxonomy" id="2005001"/>
    <lineage>
        <taxon>Bacteria</taxon>
        <taxon>Bacillati</taxon>
        <taxon>Bacillota</taxon>
        <taxon>Bacilli</taxon>
        <taxon>Bacillales</taxon>
        <taxon>Alicyclobacillaceae</taxon>
        <taxon>Sulfoacidibacillus</taxon>
    </lineage>
</organism>
<evidence type="ECO:0000256" key="7">
    <source>
        <dbReference type="ARBA" id="ARBA00022692"/>
    </source>
</evidence>
<dbReference type="EC" id="2.4.1.-" evidence="12"/>
<comment type="similarity">
    <text evidence="2 12">Belongs to the glycosyltransferase 2 family.</text>
</comment>
<comment type="function">
    <text evidence="10">N-acetylglucosaminyltransferase that catalyzes the polymerization of single monomer units of UDP-N-acetylglucosamine to produce the linear homomer poly-beta-1,6-N-acetyl-D-glucosamine (PNAG, also referred to as PIA), a biofilm adhesin polysaccharide. Requires IcaD for full activity.</text>
</comment>
<dbReference type="PANTHER" id="PTHR43630:SF1">
    <property type="entry name" value="POLY-BETA-1,6-N-ACETYL-D-GLUCOSAMINE SYNTHASE"/>
    <property type="match status" value="1"/>
</dbReference>
<keyword evidence="7 12" id="KW-0812">Transmembrane</keyword>
<keyword evidence="6 12" id="KW-0808">Transferase</keyword>
<dbReference type="Pfam" id="PF00535">
    <property type="entry name" value="Glycos_transf_2"/>
    <property type="match status" value="1"/>
</dbReference>
<comment type="caution">
    <text evidence="14">The sequence shown here is derived from an EMBL/GenBank/DDBJ whole genome shotgun (WGS) entry which is preliminary data.</text>
</comment>
<evidence type="ECO:0000256" key="3">
    <source>
        <dbReference type="ARBA" id="ARBA00017381"/>
    </source>
</evidence>
<dbReference type="PANTHER" id="PTHR43630">
    <property type="entry name" value="POLY-BETA-1,6-N-ACETYL-D-GLUCOSAMINE SYNTHASE"/>
    <property type="match status" value="1"/>
</dbReference>
<accession>A0A9X2AGD2</accession>
<dbReference type="SUPFAM" id="SSF53448">
    <property type="entry name" value="Nucleotide-diphospho-sugar transferases"/>
    <property type="match status" value="1"/>
</dbReference>
<evidence type="ECO:0000313" key="15">
    <source>
        <dbReference type="Proteomes" id="UP001139263"/>
    </source>
</evidence>
<reference evidence="14" key="1">
    <citation type="submission" date="2022-03" db="EMBL/GenBank/DDBJ databases">
        <title>Draft Genome Sequence of Firmicute Strain S0AB, a Heterotrophic Iron/Sulfur-Oxidizing Extreme Acidophile.</title>
        <authorList>
            <person name="Vergara E."/>
            <person name="Pakostova E."/>
            <person name="Johnson D.B."/>
            <person name="Holmes D.S."/>
        </authorList>
    </citation>
    <scope>NUCLEOTIDE SEQUENCE</scope>
    <source>
        <strain evidence="14">S0AB</strain>
    </source>
</reference>
<keyword evidence="15" id="KW-1185">Reference proteome</keyword>
<comment type="subcellular location">
    <subcellularLocation>
        <location evidence="1 12">Cell membrane</location>
        <topology evidence="1 12">Multi-pass membrane protein</topology>
    </subcellularLocation>
</comment>
<dbReference type="Proteomes" id="UP001139263">
    <property type="component" value="Unassembled WGS sequence"/>
</dbReference>
<evidence type="ECO:0000259" key="13">
    <source>
        <dbReference type="Pfam" id="PF00535"/>
    </source>
</evidence>
<name>A0A9X2AGD2_9BACL</name>
<evidence type="ECO:0000256" key="11">
    <source>
        <dbReference type="NCBIfam" id="TIGR03937"/>
    </source>
</evidence>
<keyword evidence="8 12" id="KW-1133">Transmembrane helix</keyword>
<evidence type="ECO:0000313" key="14">
    <source>
        <dbReference type="EMBL" id="MCI0184931.1"/>
    </source>
</evidence>
<evidence type="ECO:0000256" key="12">
    <source>
        <dbReference type="RuleBase" id="RU364028"/>
    </source>
</evidence>
<feature type="transmembrane region" description="Helical" evidence="12">
    <location>
        <begin position="354"/>
        <end position="373"/>
    </location>
</feature>
<dbReference type="AlphaFoldDB" id="A0A9X2AGD2"/>
<evidence type="ECO:0000256" key="5">
    <source>
        <dbReference type="ARBA" id="ARBA00022676"/>
    </source>
</evidence>
<dbReference type="GO" id="GO:0008375">
    <property type="term" value="F:acetylglucosaminyltransferase activity"/>
    <property type="evidence" value="ECO:0007669"/>
    <property type="project" value="UniProtKB-UniRule"/>
</dbReference>
<dbReference type="GO" id="GO:0043708">
    <property type="term" value="P:cell adhesion involved in biofilm formation"/>
    <property type="evidence" value="ECO:0007669"/>
    <property type="project" value="InterPro"/>
</dbReference>
<comment type="caution">
    <text evidence="12">Lacks conserved residue(s) required for the propagation of feature annotation.</text>
</comment>
<protein>
    <recommendedName>
        <fullName evidence="3 11">Poly-beta-1,6-N-acetyl-D-glucosamine synthase</fullName>
        <shortName evidence="12">Poly-beta-1,6-GlcNAc synthase</shortName>
        <ecNumber evidence="12">2.4.1.-</ecNumber>
    </recommendedName>
</protein>
<feature type="transmembrane region" description="Helical" evidence="12">
    <location>
        <begin position="283"/>
        <end position="301"/>
    </location>
</feature>
<proteinExistence type="inferred from homology"/>
<evidence type="ECO:0000256" key="2">
    <source>
        <dbReference type="ARBA" id="ARBA00006739"/>
    </source>
</evidence>
<dbReference type="EMBL" id="JALBUF010000038">
    <property type="protein sequence ID" value="MCI0184931.1"/>
    <property type="molecule type" value="Genomic_DNA"/>
</dbReference>
<evidence type="ECO:0000256" key="9">
    <source>
        <dbReference type="ARBA" id="ARBA00023136"/>
    </source>
</evidence>
<evidence type="ECO:0000256" key="10">
    <source>
        <dbReference type="ARBA" id="ARBA00024738"/>
    </source>
</evidence>
<keyword evidence="9 12" id="KW-0472">Membrane</keyword>
<feature type="domain" description="Glycosyltransferase 2-like" evidence="13">
    <location>
        <begin position="32"/>
        <end position="200"/>
    </location>
</feature>
<sequence length="396" mass="46027">MSIIWISSGILFYFRREKTPSSFTLDQFPMVSILIPCFNEAETIVDTIHELQPLTYPNYEIIIINDGSKDRSLHHLKVLIEMYQNVRIINLKMNRGKANALKIGVMASLGQIIISLDADSVLDRDAIQPLVIHFIRPGGERVGAVTGNPRVRNRSSLLAKIQLVEYSSIIGLIKRSQRILGKIMTVSGVIVAFRKRALIDCGLWDIDLITDDIGVSWKLQRRFWDIRYEPTALCWMLVPETVTGLWKQRIRWAQGGIEVLMRHWKIIFSWKQRRFIPILLEQIISILWSFCWLISTVIIIGQMIFSKHYYVPIFWTGTYLAIISIIQVFVALVLDHRYERGLLKYFLWSIWYPSIYWYINAFVVIFAIPKAILHMIAVKKGQKYAVWDSPDRGINI</sequence>
<dbReference type="InterPro" id="IPR001173">
    <property type="entry name" value="Glyco_trans_2-like"/>
</dbReference>
<evidence type="ECO:0000256" key="6">
    <source>
        <dbReference type="ARBA" id="ARBA00022679"/>
    </source>
</evidence>
<gene>
    <name evidence="14" type="primary">icaA</name>
    <name evidence="14" type="ORF">MM817_03228</name>
</gene>